<evidence type="ECO:0000259" key="11">
    <source>
        <dbReference type="Pfam" id="PF07715"/>
    </source>
</evidence>
<dbReference type="PANTHER" id="PTHR30069:SF49">
    <property type="entry name" value="OUTER MEMBRANE PROTEIN C"/>
    <property type="match status" value="1"/>
</dbReference>
<name>W0DBE9_9AQUI</name>
<keyword evidence="4 8" id="KW-0812">Transmembrane</keyword>
<dbReference type="EMBL" id="CP007028">
    <property type="protein sequence ID" value="AHE95834.1"/>
    <property type="molecule type" value="Genomic_DNA"/>
</dbReference>
<keyword evidence="13" id="KW-1185">Reference proteome</keyword>
<organism evidence="13">
    <name type="scientific">Thermocrinis ruber</name>
    <dbReference type="NCBI Taxonomy" id="75906"/>
    <lineage>
        <taxon>Bacteria</taxon>
        <taxon>Pseudomonadati</taxon>
        <taxon>Aquificota</taxon>
        <taxon>Aquificia</taxon>
        <taxon>Aquificales</taxon>
        <taxon>Aquificaceae</taxon>
        <taxon>Thermocrinis</taxon>
    </lineage>
</organism>
<dbReference type="HOGENOM" id="CLU_014873_2_0_0"/>
<keyword evidence="5 9" id="KW-0798">TonB box</keyword>
<dbReference type="Gene3D" id="2.40.170.20">
    <property type="entry name" value="TonB-dependent receptor, beta-barrel domain"/>
    <property type="match status" value="1"/>
</dbReference>
<evidence type="ECO:0000259" key="10">
    <source>
        <dbReference type="Pfam" id="PF00593"/>
    </source>
</evidence>
<evidence type="ECO:0000256" key="6">
    <source>
        <dbReference type="ARBA" id="ARBA00023136"/>
    </source>
</evidence>
<keyword evidence="6 8" id="KW-0472">Membrane</keyword>
<dbReference type="Pfam" id="PF00593">
    <property type="entry name" value="TonB_dep_Rec_b-barrel"/>
    <property type="match status" value="1"/>
</dbReference>
<dbReference type="InterPro" id="IPR039426">
    <property type="entry name" value="TonB-dep_rcpt-like"/>
</dbReference>
<accession>W0DBE9</accession>
<dbReference type="AlphaFoldDB" id="W0DBE9"/>
<dbReference type="InterPro" id="IPR037066">
    <property type="entry name" value="Plug_dom_sf"/>
</dbReference>
<evidence type="ECO:0000256" key="7">
    <source>
        <dbReference type="ARBA" id="ARBA00023237"/>
    </source>
</evidence>
<dbReference type="GO" id="GO:0044718">
    <property type="term" value="P:siderophore transmembrane transport"/>
    <property type="evidence" value="ECO:0007669"/>
    <property type="project" value="TreeGrafter"/>
</dbReference>
<dbReference type="PANTHER" id="PTHR30069">
    <property type="entry name" value="TONB-DEPENDENT OUTER MEMBRANE RECEPTOR"/>
    <property type="match status" value="1"/>
</dbReference>
<dbReference type="Proteomes" id="UP000018914">
    <property type="component" value="Chromosome"/>
</dbReference>
<dbReference type="PROSITE" id="PS52016">
    <property type="entry name" value="TONB_DEPENDENT_REC_3"/>
    <property type="match status" value="1"/>
</dbReference>
<feature type="domain" description="TonB-dependent receptor plug" evidence="11">
    <location>
        <begin position="39"/>
        <end position="127"/>
    </location>
</feature>
<dbReference type="InterPro" id="IPR012910">
    <property type="entry name" value="Plug_dom"/>
</dbReference>
<dbReference type="STRING" id="75906.THERU_03120"/>
<reference evidence="12 13" key="1">
    <citation type="submission" date="2013-12" db="EMBL/GenBank/DDBJ databases">
        <authorList>
            <consortium name="DOE Joint Genome Institute"/>
            <person name="Eisen J."/>
            <person name="Huntemann M."/>
            <person name="Han J."/>
            <person name="Chen A."/>
            <person name="Kyrpides N."/>
            <person name="Mavromatis K."/>
            <person name="Markowitz V."/>
            <person name="Palaniappan K."/>
            <person name="Ivanova N."/>
            <person name="Schaumberg A."/>
            <person name="Pati A."/>
            <person name="Liolios K."/>
            <person name="Nordberg H.P."/>
            <person name="Cantor M.N."/>
            <person name="Hua S.X."/>
            <person name="Woyke T."/>
        </authorList>
    </citation>
    <scope>NUCLEOTIDE SEQUENCE [LARGE SCALE GENOMIC DNA]</scope>
    <source>
        <strain evidence="12 13">DSM 23557</strain>
    </source>
</reference>
<evidence type="ECO:0000256" key="9">
    <source>
        <dbReference type="RuleBase" id="RU003357"/>
    </source>
</evidence>
<proteinExistence type="inferred from homology"/>
<comment type="similarity">
    <text evidence="8 9">Belongs to the TonB-dependent receptor family.</text>
</comment>
<evidence type="ECO:0000256" key="3">
    <source>
        <dbReference type="ARBA" id="ARBA00022452"/>
    </source>
</evidence>
<keyword evidence="2 8" id="KW-0813">Transport</keyword>
<dbReference type="OrthoDB" id="9759247at2"/>
<dbReference type="eggNOG" id="COG4771">
    <property type="taxonomic scope" value="Bacteria"/>
</dbReference>
<evidence type="ECO:0000313" key="12">
    <source>
        <dbReference type="EMBL" id="AHE95834.1"/>
    </source>
</evidence>
<feature type="domain" description="TonB-dependent receptor-like beta-barrel" evidence="10">
    <location>
        <begin position="245"/>
        <end position="620"/>
    </location>
</feature>
<dbReference type="SUPFAM" id="SSF56935">
    <property type="entry name" value="Porins"/>
    <property type="match status" value="1"/>
</dbReference>
<evidence type="ECO:0000256" key="8">
    <source>
        <dbReference type="PROSITE-ProRule" id="PRU01360"/>
    </source>
</evidence>
<dbReference type="GO" id="GO:0015344">
    <property type="term" value="F:siderophore uptake transmembrane transporter activity"/>
    <property type="evidence" value="ECO:0007669"/>
    <property type="project" value="TreeGrafter"/>
</dbReference>
<keyword evidence="3 8" id="KW-1134">Transmembrane beta strand</keyword>
<comment type="subcellular location">
    <subcellularLocation>
        <location evidence="1 8">Cell outer membrane</location>
        <topology evidence="1 8">Multi-pass membrane protein</topology>
    </subcellularLocation>
</comment>
<dbReference type="CDD" id="cd01347">
    <property type="entry name" value="ligand_gated_channel"/>
    <property type="match status" value="1"/>
</dbReference>
<evidence type="ECO:0000256" key="4">
    <source>
        <dbReference type="ARBA" id="ARBA00022692"/>
    </source>
</evidence>
<evidence type="ECO:0000313" key="13">
    <source>
        <dbReference type="Proteomes" id="UP000018914"/>
    </source>
</evidence>
<dbReference type="GO" id="GO:0009279">
    <property type="term" value="C:cell outer membrane"/>
    <property type="evidence" value="ECO:0007669"/>
    <property type="project" value="UniProtKB-SubCell"/>
</dbReference>
<gene>
    <name evidence="12" type="ORF">THERU_03120</name>
</gene>
<evidence type="ECO:0000256" key="1">
    <source>
        <dbReference type="ARBA" id="ARBA00004571"/>
    </source>
</evidence>
<dbReference type="PATRIC" id="fig|75906.3.peg.603"/>
<dbReference type="InterPro" id="IPR000531">
    <property type="entry name" value="Beta-barrel_TonB"/>
</dbReference>
<dbReference type="KEGG" id="trd:THERU_03120"/>
<evidence type="ECO:0000256" key="2">
    <source>
        <dbReference type="ARBA" id="ARBA00022448"/>
    </source>
</evidence>
<evidence type="ECO:0000256" key="5">
    <source>
        <dbReference type="ARBA" id="ARBA00023077"/>
    </source>
</evidence>
<dbReference type="Pfam" id="PF07715">
    <property type="entry name" value="Plug"/>
    <property type="match status" value="1"/>
</dbReference>
<dbReference type="RefSeq" id="WP_025305816.1">
    <property type="nucleotide sequence ID" value="NZ_CP007028.1"/>
</dbReference>
<keyword evidence="7 8" id="KW-0998">Cell outer membrane</keyword>
<dbReference type="Gene3D" id="2.170.130.10">
    <property type="entry name" value="TonB-dependent receptor, plug domain"/>
    <property type="match status" value="1"/>
</dbReference>
<dbReference type="InterPro" id="IPR036942">
    <property type="entry name" value="Beta-barrel_TonB_sf"/>
</dbReference>
<protein>
    <submittedName>
        <fullName evidence="12">Membrane protein</fullName>
    </submittedName>
</protein>
<sequence>MKKAFLLTAIVSFGYAQEILLKEVELKAKKETFKDSLEVREVRESSAKDVGEALTKLEGIWKIRKGGIANDVVLRGFYRDNINVLIDGSRVYAACPNRMDPPAFHVDFSEVERIEIIKGPFDVRHQGSMAGLVNIITKKPEKGFHLKLNASAGSFNFINLSPVVSYADDKFGILVGYSYRYSKPYKDGDGRRITEAQNANYRPEFRNKKAFEINTYWTKLGFKPIENHSVEFSYTKQDARHVLYPYLRMDAIYDKTDRFNMNYQIDGISDTLKSLKFQLYYTKVDHPMDTSFRTGTYMRTDAKSKTYGGRLEANLGNLTLGFEAYRRNWDAVNRMGMMTQYVIPNVDTESFGFYGEYKRNLSDRLRLVTGLRLDTTKTEADRSKANTGLYNTYKNTTSTSKRDTYPSGNIQLFYELQEGTELFVGLGHSVRVPDAQERYFAFSMGSNIRVGNPELKPSRNTELDLGIKHFTDRILIKATAFYSYVQDYITVHKPAGPGNPLSYENVNAQFFGGEADLRLSLTQELFLFGGMSYVQARKETKPEKNIRSSKVAEIPPLKTRLALRYDKGIYFGEVETVLSATQSRVDTDLNEQRTSGYGVVNVKVGGNFKGFTINAGIDNVFDKKYFEHLSYLRNPFAMPPSVKVPEPGRTFYINASYTF</sequence>